<gene>
    <name evidence="3" type="ORF">A4H97_27915</name>
</gene>
<dbReference type="RefSeq" id="WP_081200007.1">
    <property type="nucleotide sequence ID" value="NZ_FOCZ01000015.1"/>
</dbReference>
<proteinExistence type="predicted"/>
<keyword evidence="2" id="KW-0472">Membrane</keyword>
<dbReference type="AlphaFoldDB" id="A0A1V9EU83"/>
<reference evidence="4" key="1">
    <citation type="submission" date="2016-04" db="EMBL/GenBank/DDBJ databases">
        <authorList>
            <person name="Chen L."/>
            <person name="Zhuang W."/>
            <person name="Wang G."/>
        </authorList>
    </citation>
    <scope>NUCLEOTIDE SEQUENCE [LARGE SCALE GENOMIC DNA]</scope>
    <source>
        <strain evidence="4">17621</strain>
    </source>
</reference>
<evidence type="ECO:0000256" key="1">
    <source>
        <dbReference type="SAM" id="MobiDB-lite"/>
    </source>
</evidence>
<comment type="caution">
    <text evidence="3">The sequence shown here is derived from an EMBL/GenBank/DDBJ whole genome shotgun (WGS) entry which is preliminary data.</text>
</comment>
<organism evidence="3 4">
    <name type="scientific">Niastella yeongjuensis</name>
    <dbReference type="NCBI Taxonomy" id="354355"/>
    <lineage>
        <taxon>Bacteria</taxon>
        <taxon>Pseudomonadati</taxon>
        <taxon>Bacteroidota</taxon>
        <taxon>Chitinophagia</taxon>
        <taxon>Chitinophagales</taxon>
        <taxon>Chitinophagaceae</taxon>
        <taxon>Niastella</taxon>
    </lineage>
</organism>
<protein>
    <submittedName>
        <fullName evidence="3">Uncharacterized protein</fullName>
    </submittedName>
</protein>
<accession>A0A1V9EU83</accession>
<keyword evidence="2" id="KW-0812">Transmembrane</keyword>
<evidence type="ECO:0000313" key="4">
    <source>
        <dbReference type="Proteomes" id="UP000192610"/>
    </source>
</evidence>
<feature type="transmembrane region" description="Helical" evidence="2">
    <location>
        <begin position="42"/>
        <end position="61"/>
    </location>
</feature>
<feature type="region of interest" description="Disordered" evidence="1">
    <location>
        <begin position="1"/>
        <end position="35"/>
    </location>
</feature>
<sequence>MKKNKNVPQADGTPQKSAQPVQPPPAPATAAKQPAPPATNGFKAFILLVAAVVGLLIFFGLEPNKMWLDQRIMPYWEDYKEQKLNLDLEERKMARYQTDYIFARNVAAFFEKRGTAGKTLVLVPSTDYFNAHGLQIHVPEPAVFYYFSGLKTIWANSPEASKANWYITARDGGLVFDSVTNQQALQDTIASFNKYKISL</sequence>
<evidence type="ECO:0000256" key="2">
    <source>
        <dbReference type="SAM" id="Phobius"/>
    </source>
</evidence>
<dbReference type="EMBL" id="LVXG01000013">
    <property type="protein sequence ID" value="OQP49723.1"/>
    <property type="molecule type" value="Genomic_DNA"/>
</dbReference>
<name>A0A1V9EU83_9BACT</name>
<dbReference type="OrthoDB" id="667491at2"/>
<dbReference type="Proteomes" id="UP000192610">
    <property type="component" value="Unassembled WGS sequence"/>
</dbReference>
<evidence type="ECO:0000313" key="3">
    <source>
        <dbReference type="EMBL" id="OQP49723.1"/>
    </source>
</evidence>
<keyword evidence="2" id="KW-1133">Transmembrane helix</keyword>
<keyword evidence="4" id="KW-1185">Reference proteome</keyword>